<keyword evidence="2" id="KW-1185">Reference proteome</keyword>
<dbReference type="KEGG" id="taw:EI545_02325"/>
<protein>
    <submittedName>
        <fullName evidence="1">Uncharacterized protein</fullName>
    </submittedName>
</protein>
<dbReference type="OrthoDB" id="7374566at2"/>
<dbReference type="EMBL" id="CP034328">
    <property type="protein sequence ID" value="AZL57780.1"/>
    <property type="molecule type" value="Genomic_DNA"/>
</dbReference>
<dbReference type="Proteomes" id="UP000282002">
    <property type="component" value="Chromosome"/>
</dbReference>
<dbReference type="AlphaFoldDB" id="A0A3S8U2D9"/>
<organism evidence="1 2">
    <name type="scientific">Tabrizicola piscis</name>
    <dbReference type="NCBI Taxonomy" id="2494374"/>
    <lineage>
        <taxon>Bacteria</taxon>
        <taxon>Pseudomonadati</taxon>
        <taxon>Pseudomonadota</taxon>
        <taxon>Alphaproteobacteria</taxon>
        <taxon>Rhodobacterales</taxon>
        <taxon>Paracoccaceae</taxon>
        <taxon>Tabrizicola</taxon>
    </lineage>
</organism>
<gene>
    <name evidence="1" type="ORF">EI545_02325</name>
</gene>
<evidence type="ECO:0000313" key="2">
    <source>
        <dbReference type="Proteomes" id="UP000282002"/>
    </source>
</evidence>
<proteinExistence type="predicted"/>
<name>A0A3S8U2D9_9RHOB</name>
<accession>A0A3S8U2D9</accession>
<reference evidence="1 2" key="1">
    <citation type="submission" date="2018-12" db="EMBL/GenBank/DDBJ databases">
        <title>Complete genome sequencing of Tabrizicola sp. K13M18.</title>
        <authorList>
            <person name="Bae J.-W."/>
        </authorList>
    </citation>
    <scope>NUCLEOTIDE SEQUENCE [LARGE SCALE GENOMIC DNA]</scope>
    <source>
        <strain evidence="1 2">K13M18</strain>
    </source>
</reference>
<evidence type="ECO:0000313" key="1">
    <source>
        <dbReference type="EMBL" id="AZL57780.1"/>
    </source>
</evidence>
<dbReference type="RefSeq" id="WP_125323981.1">
    <property type="nucleotide sequence ID" value="NZ_CP034328.1"/>
</dbReference>
<sequence>MVRAPTKTCPNLHRVLVEAPLDLLARFMEGKPFQRSDWLANYRFATDHPDGRDRALRMLDHELKSTLLPLETEATRIANIAGPRGQFALEGLLHDQDDGVHTAAFLTHHDELARSLWAWLDATPLFEAAENVLHLRLYRRYEKHYQTFQAAPVSDDERHVGGKSLEEFLQDLEQGLKRGSGCRTERYDIPAEDGEPQAEMYIIRHPNLPTAAREIDDDGTVSKFYFRPPGEAMVVFVPSTGLLHVRADTRAIRHLVWKSFVTKVLVQDLSHQPVDFRAYDISRFLTDLDLCTPEDGEALIKEVWLIRVDASIRTLGNRIALSTTIGQNVRNLIDSQPGLEKVFTNAVAVRFVEIAVRYRRSGHREDQTLTFTISDGNTCSLMSVADTFEQALGHRLLRAWGILAVGRAPTDADLRTVLPAAFTLWDTGAEKVTGAWLIERNIDADKLQDLGFLAPYGWDDVDLIEDENGMGVQAAVVDAGSNMVELGAAPGQMAPVVQASRYRLYRVRPDWVEQYLKQNACKQFRSKKVEVINPNMLALGSLEVDGAQIPVYLARRLMDEKCYAEVDTALRSRSNLGIGLVLNAGRRAGFTLAANVLVSVVDNLVETPVDEVEALVFDTENLRAAFLRHRNLAQGGETVELVMTGGSTAILQVPGRGTISIEGENRLLVLGRLVGAFKKAGGSMKTENMLAGIEGQSLSNIFGADLWNKLKSGFLHSPKRGQWQIAS</sequence>